<reference evidence="1 2" key="1">
    <citation type="submission" date="2016-10" db="EMBL/GenBank/DDBJ databases">
        <authorList>
            <person name="de Groot N.N."/>
        </authorList>
    </citation>
    <scope>NUCLEOTIDE SEQUENCE [LARGE SCALE GENOMIC DNA]</scope>
    <source>
        <strain evidence="1 2">DSM 19547</strain>
    </source>
</reference>
<accession>A0A1I5RVA3</accession>
<evidence type="ECO:0000313" key="1">
    <source>
        <dbReference type="EMBL" id="SFP62492.1"/>
    </source>
</evidence>
<sequence>MSDILDASDLISEARNLNGMLLMAHQGAESDAEKSVAALASVIEQKLDAAIEMLNEHRAATKRFKAA</sequence>
<dbReference type="RefSeq" id="WP_093422341.1">
    <property type="nucleotide sequence ID" value="NZ_FOXA01000009.1"/>
</dbReference>
<dbReference type="Proteomes" id="UP000199356">
    <property type="component" value="Unassembled WGS sequence"/>
</dbReference>
<dbReference type="AlphaFoldDB" id="A0A1I5RVA3"/>
<proteinExistence type="predicted"/>
<name>A0A1I5RVA3_9RHOB</name>
<organism evidence="1 2">
    <name type="scientific">Tranquillimonas alkanivorans</name>
    <dbReference type="NCBI Taxonomy" id="441119"/>
    <lineage>
        <taxon>Bacteria</taxon>
        <taxon>Pseudomonadati</taxon>
        <taxon>Pseudomonadota</taxon>
        <taxon>Alphaproteobacteria</taxon>
        <taxon>Rhodobacterales</taxon>
        <taxon>Roseobacteraceae</taxon>
        <taxon>Tranquillimonas</taxon>
    </lineage>
</organism>
<keyword evidence="2" id="KW-1185">Reference proteome</keyword>
<gene>
    <name evidence="1" type="ORF">SAMN04488047_109112</name>
</gene>
<evidence type="ECO:0000313" key="2">
    <source>
        <dbReference type="Proteomes" id="UP000199356"/>
    </source>
</evidence>
<protein>
    <submittedName>
        <fullName evidence="1">Uncharacterized protein</fullName>
    </submittedName>
</protein>
<dbReference type="EMBL" id="FOXA01000009">
    <property type="protein sequence ID" value="SFP62492.1"/>
    <property type="molecule type" value="Genomic_DNA"/>
</dbReference>